<reference evidence="2 3" key="1">
    <citation type="submission" date="2016-10" db="EMBL/GenBank/DDBJ databases">
        <authorList>
            <person name="de Groot N.N."/>
        </authorList>
    </citation>
    <scope>NUCLEOTIDE SEQUENCE [LARGE SCALE GENOMIC DNA]</scope>
    <source>
        <strain evidence="2 3">Nm22</strain>
    </source>
</reference>
<evidence type="ECO:0000313" key="3">
    <source>
        <dbReference type="Proteomes" id="UP000199459"/>
    </source>
</evidence>
<protein>
    <submittedName>
        <fullName evidence="2">Uncharacterized protein</fullName>
    </submittedName>
</protein>
<keyword evidence="1" id="KW-0175">Coiled coil</keyword>
<gene>
    <name evidence="2" type="ORF">SAMN05216325_1322</name>
</gene>
<dbReference type="RefSeq" id="WP_090634573.1">
    <property type="nucleotide sequence ID" value="NZ_FOCP01000032.1"/>
</dbReference>
<proteinExistence type="predicted"/>
<dbReference type="AlphaFoldDB" id="A0A1H8IHB5"/>
<accession>A0A1H8IHB5</accession>
<sequence>MQIWLIGIIAFLVSIGGSWIGGINHGKKLEKAEWLEMYAEQREVLAKELGEAMERVAKQNEQNEVNLLRAINEKDETLNQLNSDLADARRVQFRTKSTACNENAMRGQAESTGVGVKPASKPGVRVAQGVYQDVQDIRVSESELSDKMWELYRERETLKAYFKAVKLELEGIVEVVE</sequence>
<evidence type="ECO:0000256" key="1">
    <source>
        <dbReference type="SAM" id="Coils"/>
    </source>
</evidence>
<dbReference type="Proteomes" id="UP000199459">
    <property type="component" value="Unassembled WGS sequence"/>
</dbReference>
<organism evidence="2 3">
    <name type="scientific">Nitrosomonas marina</name>
    <dbReference type="NCBI Taxonomy" id="917"/>
    <lineage>
        <taxon>Bacteria</taxon>
        <taxon>Pseudomonadati</taxon>
        <taxon>Pseudomonadota</taxon>
        <taxon>Betaproteobacteria</taxon>
        <taxon>Nitrosomonadales</taxon>
        <taxon>Nitrosomonadaceae</taxon>
        <taxon>Nitrosomonas</taxon>
    </lineage>
</organism>
<dbReference type="STRING" id="917.SAMN05216326_12710"/>
<feature type="coiled-coil region" evidence="1">
    <location>
        <begin position="35"/>
        <end position="91"/>
    </location>
</feature>
<dbReference type="EMBL" id="FOCP01000032">
    <property type="protein sequence ID" value="SEN67078.1"/>
    <property type="molecule type" value="Genomic_DNA"/>
</dbReference>
<evidence type="ECO:0000313" key="2">
    <source>
        <dbReference type="EMBL" id="SEN67078.1"/>
    </source>
</evidence>
<name>A0A1H8IHB5_9PROT</name>
<dbReference type="OrthoDB" id="8548306at2"/>